<dbReference type="InterPro" id="IPR011047">
    <property type="entry name" value="Quinoprotein_ADH-like_sf"/>
</dbReference>
<dbReference type="STRING" id="1936003.STSP2_00131"/>
<dbReference type="PROSITE" id="PS00018">
    <property type="entry name" value="EF_HAND_1"/>
    <property type="match status" value="1"/>
</dbReference>
<dbReference type="Pfam" id="PF08480">
    <property type="entry name" value="Disaggr_assoc"/>
    <property type="match status" value="1"/>
</dbReference>
<dbReference type="AlphaFoldDB" id="A0A1U9NGD7"/>
<dbReference type="InterPro" id="IPR012334">
    <property type="entry name" value="Pectin_lyas_fold"/>
</dbReference>
<reference evidence="6" key="1">
    <citation type="submission" date="2017-02" db="EMBL/GenBank/DDBJ databases">
        <title>Comparative genomics and description of representatives of a novel lineage of planctomycetes thriving in anoxic sediments.</title>
        <authorList>
            <person name="Spring S."/>
            <person name="Bunk B."/>
            <person name="Sproer C."/>
        </authorList>
    </citation>
    <scope>NUCLEOTIDE SEQUENCE [LARGE SCALE GENOMIC DNA]</scope>
    <source>
        <strain evidence="6">ST-NAGAB-D1</strain>
    </source>
</reference>
<feature type="signal peptide" evidence="2">
    <location>
        <begin position="1"/>
        <end position="22"/>
    </location>
</feature>
<keyword evidence="6" id="KW-1185">Reference proteome</keyword>
<protein>
    <recommendedName>
        <fullName evidence="1">Probable pectate lyase C</fullName>
    </recommendedName>
</protein>
<feature type="chain" id="PRO_5013002076" description="Probable pectate lyase C" evidence="2">
    <location>
        <begin position="23"/>
        <end position="1085"/>
    </location>
</feature>
<dbReference type="Proteomes" id="UP000189674">
    <property type="component" value="Chromosome"/>
</dbReference>
<sequence precursor="true">MRVRVLFAVMVFVCVSWGGVLAAESAESQTDYSGDQVFAEPTGEGASLLEGYFECSPYTIDKICMDTTTSTQNYRSGYAFRIAEDVDKFVLSNGSEIERTSGNSILNRVFFDSVDVDGPTITYHMRSTGHFYSISVFSEEHQIVGFSLHFAGPMKLVATEGSTTGTLSGELFVYDDNVNNYSGNRFHYLSAPKGSRIPISLDFTVLYGEKFTADLFDSNFVYKVSNIEVDCDDVIEYPALDGVRIIGPAVVPEDSCIEYRPFAIYANNAISPISGKAQWSCSDSGVGGFNKPDMLATYPLDTTVETTISASYCAGEANRTGELSVTCVPKDEGPTNTSWPMYQANPKHNSYLPVTIDVQSMQELWTTRIGTRGYINRITAADGRVYTSRQGERLDIVDGTTGAVLWSEFFSQNQGSFPSYANGIVYEQIGNSSSDTWLVAYDAKSGENIFKSPHGAQWQNYYAPTPYDGYVYLNGGTYGGCISFDATTGERQWFAELPMYDQWTPAVDGSFVYAYLGDTPSYEAGLYVLDRESGLLAYRIKDPDFFSYAREMYCAPVLGGDGNVFGLDRFISDTVSRIVCFDLQTRSIRYVLEGDYRYQPSVANGILYVINGGVIEARDEINGELLWEYSVEDDFIGEIIATDSHLFAKTSTQTHVISPYTLETVRTYPFVGHMALSDERLYISHENYLTAISAPSSKTLQLLGLEIRGSEEINCYSTESYQAVAVYEGGHEFDVTEEVDWIMDPNMPEGLAIMDPPAKITTFDQVGVTKLAAKYTKNGQSASTVKTIEIVHPEMTYYVDGQVGDDAGYGISEDEPFATIQRAIEEAWDGDTVSVAGGMVYEESIDFLGKAIHVKSSGMPAELFGGALAPVDESVTAASSTSRALTCATFDGYEGRDSVLENFIVSGSMNGIFCGTGSPTIRNCTLVRNGYGLSIWQAGNPLIENCISWGNSIADIYGGGEVRYSCIERGSPGETNITDEPAFVDLAGQDYHLRSERGRYDPAVEKWVLDDVTSPCIDAGDPTANPSDERMPNGGRINMGAYGGMYYASMNEWAMSQDFNRDGIVDMADLAIFASAWLERMDWHE</sequence>
<dbReference type="EMBL" id="CP019791">
    <property type="protein sequence ID" value="AQT66993.1"/>
    <property type="molecule type" value="Genomic_DNA"/>
</dbReference>
<feature type="domain" description="Disaggregatase-related" evidence="3">
    <location>
        <begin position="973"/>
        <end position="1020"/>
    </location>
</feature>
<dbReference type="KEGG" id="alus:STSP2_00131"/>
<proteinExistence type="predicted"/>
<evidence type="ECO:0000313" key="5">
    <source>
        <dbReference type="EMBL" id="AQT66993.1"/>
    </source>
</evidence>
<dbReference type="InterPro" id="IPR018247">
    <property type="entry name" value="EF_Hand_1_Ca_BS"/>
</dbReference>
<dbReference type="InterPro" id="IPR011050">
    <property type="entry name" value="Pectin_lyase_fold/virulence"/>
</dbReference>
<dbReference type="SUPFAM" id="SSF50998">
    <property type="entry name" value="Quinoprotein alcohol dehydrogenase-like"/>
    <property type="match status" value="2"/>
</dbReference>
<evidence type="ECO:0000256" key="1">
    <source>
        <dbReference type="ARBA" id="ARBA00016512"/>
    </source>
</evidence>
<name>A0A1U9NGD7_9BACT</name>
<gene>
    <name evidence="5" type="ORF">STSP2_00131</name>
</gene>
<accession>A0A1U9NGD7</accession>
<dbReference type="InterPro" id="IPR002372">
    <property type="entry name" value="PQQ_rpt_dom"/>
</dbReference>
<dbReference type="PANTHER" id="PTHR34512">
    <property type="entry name" value="CELL SURFACE PROTEIN"/>
    <property type="match status" value="1"/>
</dbReference>
<feature type="domain" description="Pyrrolo-quinoline quinone repeat" evidence="4">
    <location>
        <begin position="393"/>
        <end position="629"/>
    </location>
</feature>
<dbReference type="Gene3D" id="2.160.20.10">
    <property type="entry name" value="Single-stranded right-handed beta-helix, Pectin lyase-like"/>
    <property type="match status" value="1"/>
</dbReference>
<evidence type="ECO:0000259" key="3">
    <source>
        <dbReference type="Pfam" id="PF08480"/>
    </source>
</evidence>
<evidence type="ECO:0000313" key="6">
    <source>
        <dbReference type="Proteomes" id="UP000189674"/>
    </source>
</evidence>
<dbReference type="OrthoDB" id="229752at2"/>
<evidence type="ECO:0000256" key="2">
    <source>
        <dbReference type="SAM" id="SignalP"/>
    </source>
</evidence>
<keyword evidence="2" id="KW-0732">Signal</keyword>
<dbReference type="Pfam" id="PF13360">
    <property type="entry name" value="PQQ_2"/>
    <property type="match status" value="1"/>
</dbReference>
<keyword evidence="5" id="KW-0449">Lipoprotein</keyword>
<evidence type="ECO:0000259" key="4">
    <source>
        <dbReference type="Pfam" id="PF13360"/>
    </source>
</evidence>
<dbReference type="InterPro" id="IPR013687">
    <property type="entry name" value="Disaggr-rel"/>
</dbReference>
<dbReference type="RefSeq" id="WP_146658882.1">
    <property type="nucleotide sequence ID" value="NZ_CP019791.1"/>
</dbReference>
<dbReference type="SUPFAM" id="SSF51126">
    <property type="entry name" value="Pectin lyase-like"/>
    <property type="match status" value="1"/>
</dbReference>
<organism evidence="5 6">
    <name type="scientific">Anaerohalosphaera lusitana</name>
    <dbReference type="NCBI Taxonomy" id="1936003"/>
    <lineage>
        <taxon>Bacteria</taxon>
        <taxon>Pseudomonadati</taxon>
        <taxon>Planctomycetota</taxon>
        <taxon>Phycisphaerae</taxon>
        <taxon>Sedimentisphaerales</taxon>
        <taxon>Anaerohalosphaeraceae</taxon>
        <taxon>Anaerohalosphaera</taxon>
    </lineage>
</organism>
<dbReference type="InterPro" id="IPR015943">
    <property type="entry name" value="WD40/YVTN_repeat-like_dom_sf"/>
</dbReference>
<dbReference type="PANTHER" id="PTHR34512:SF30">
    <property type="entry name" value="OUTER MEMBRANE PROTEIN ASSEMBLY FACTOR BAMB"/>
    <property type="match status" value="1"/>
</dbReference>
<dbReference type="Gene3D" id="2.130.10.10">
    <property type="entry name" value="YVTN repeat-like/Quinoprotein amine dehydrogenase"/>
    <property type="match status" value="1"/>
</dbReference>